<evidence type="ECO:0000256" key="4">
    <source>
        <dbReference type="SAM" id="MobiDB-lite"/>
    </source>
</evidence>
<proteinExistence type="predicted"/>
<dbReference type="SUPFAM" id="SSF48403">
    <property type="entry name" value="Ankyrin repeat"/>
    <property type="match status" value="1"/>
</dbReference>
<dbReference type="Proteomes" id="UP001345827">
    <property type="component" value="Unassembled WGS sequence"/>
</dbReference>
<protein>
    <submittedName>
        <fullName evidence="5">Ankyrin repeat and SOCS box protein 3</fullName>
    </submittedName>
</protein>
<name>A0AAV9Q2J5_9PEZI</name>
<keyword evidence="2 3" id="KW-0040">ANK repeat</keyword>
<feature type="repeat" description="ANK" evidence="3">
    <location>
        <begin position="297"/>
        <end position="329"/>
    </location>
</feature>
<dbReference type="InterPro" id="IPR002110">
    <property type="entry name" value="Ankyrin_rpt"/>
</dbReference>
<dbReference type="SMART" id="SM00248">
    <property type="entry name" value="ANK"/>
    <property type="match status" value="4"/>
</dbReference>
<reference evidence="5 6" key="1">
    <citation type="submission" date="2023-06" db="EMBL/GenBank/DDBJ databases">
        <title>Black Yeasts Isolated from many extreme environments.</title>
        <authorList>
            <person name="Coleine C."/>
            <person name="Stajich J.E."/>
            <person name="Selbmann L."/>
        </authorList>
    </citation>
    <scope>NUCLEOTIDE SEQUENCE [LARGE SCALE GENOMIC DNA]</scope>
    <source>
        <strain evidence="5 6">CCFEE 5887</strain>
    </source>
</reference>
<dbReference type="PANTHER" id="PTHR24198">
    <property type="entry name" value="ANKYRIN REPEAT AND PROTEIN KINASE DOMAIN-CONTAINING PROTEIN"/>
    <property type="match status" value="1"/>
</dbReference>
<gene>
    <name evidence="5" type="primary">ASB3</name>
    <name evidence="5" type="ORF">LTR25_008096</name>
</gene>
<dbReference type="InterPro" id="IPR036770">
    <property type="entry name" value="Ankyrin_rpt-contain_sf"/>
</dbReference>
<dbReference type="Pfam" id="PF12796">
    <property type="entry name" value="Ank_2"/>
    <property type="match status" value="1"/>
</dbReference>
<dbReference type="AlphaFoldDB" id="A0AAV9Q2J5"/>
<dbReference type="PROSITE" id="PS50088">
    <property type="entry name" value="ANK_REPEAT"/>
    <property type="match status" value="3"/>
</dbReference>
<dbReference type="EMBL" id="JAXLQG010000016">
    <property type="protein sequence ID" value="KAK5531766.1"/>
    <property type="molecule type" value="Genomic_DNA"/>
</dbReference>
<feature type="repeat" description="ANK" evidence="3">
    <location>
        <begin position="368"/>
        <end position="400"/>
    </location>
</feature>
<sequence length="421" mass="47120">MAPTSVYQAAQIVDRLLVNCAEATESLKQLSGGDDDTYIPKNELRELFPIIERHLLYAITLLLSRHDPLQQPFRSPLEESWIDTILRCCSNTLYIIQYNLRNVKSKTSSADADWDEAREFLEVQDKNLKHLTDVLKIQSDSKLPYMHILNAIDKQALRSSQIQQKIKETGKTTLATNGEPVKTVRIIDANLTEAESTAEASEPFPPNERQKDVKDGSARNDEQSGFAEYDRGFKDGREHACSLLKTIGLFEFEPPNGNRITWLRQAIEKNSVQAVELLLDMGTKINQESPLEDSKATTSLPLFQAAESRCSDIVKLLLERGANVHGRNSSGWTVLHAAAKGGDVSTIQLLLKQYNVGIEVRSEGEKDKGFTPLMIAVEHGKEAAIRHLKRSKANIKATDDTGQGLLHLAVNRKDLKQFSYL</sequence>
<organism evidence="5 6">
    <name type="scientific">Vermiconidia calcicola</name>
    <dbReference type="NCBI Taxonomy" id="1690605"/>
    <lineage>
        <taxon>Eukaryota</taxon>
        <taxon>Fungi</taxon>
        <taxon>Dikarya</taxon>
        <taxon>Ascomycota</taxon>
        <taxon>Pezizomycotina</taxon>
        <taxon>Dothideomycetes</taxon>
        <taxon>Dothideomycetidae</taxon>
        <taxon>Mycosphaerellales</taxon>
        <taxon>Extremaceae</taxon>
        <taxon>Vermiconidia</taxon>
    </lineage>
</organism>
<comment type="caution">
    <text evidence="5">The sequence shown here is derived from an EMBL/GenBank/DDBJ whole genome shotgun (WGS) entry which is preliminary data.</text>
</comment>
<feature type="compositionally biased region" description="Basic and acidic residues" evidence="4">
    <location>
        <begin position="208"/>
        <end position="231"/>
    </location>
</feature>
<dbReference type="PANTHER" id="PTHR24198:SF165">
    <property type="entry name" value="ANKYRIN REPEAT-CONTAINING PROTEIN-RELATED"/>
    <property type="match status" value="1"/>
</dbReference>
<keyword evidence="6" id="KW-1185">Reference proteome</keyword>
<feature type="region of interest" description="Disordered" evidence="4">
    <location>
        <begin position="195"/>
        <end position="231"/>
    </location>
</feature>
<evidence type="ECO:0000256" key="1">
    <source>
        <dbReference type="ARBA" id="ARBA00022737"/>
    </source>
</evidence>
<evidence type="ECO:0000313" key="6">
    <source>
        <dbReference type="Proteomes" id="UP001345827"/>
    </source>
</evidence>
<dbReference type="Gene3D" id="1.25.40.20">
    <property type="entry name" value="Ankyrin repeat-containing domain"/>
    <property type="match status" value="1"/>
</dbReference>
<dbReference type="PROSITE" id="PS50297">
    <property type="entry name" value="ANK_REP_REGION"/>
    <property type="match status" value="2"/>
</dbReference>
<feature type="repeat" description="ANK" evidence="3">
    <location>
        <begin position="330"/>
        <end position="352"/>
    </location>
</feature>
<evidence type="ECO:0000256" key="3">
    <source>
        <dbReference type="PROSITE-ProRule" id="PRU00023"/>
    </source>
</evidence>
<keyword evidence="1" id="KW-0677">Repeat</keyword>
<accession>A0AAV9Q2J5</accession>
<evidence type="ECO:0000313" key="5">
    <source>
        <dbReference type="EMBL" id="KAK5531766.1"/>
    </source>
</evidence>
<evidence type="ECO:0000256" key="2">
    <source>
        <dbReference type="ARBA" id="ARBA00023043"/>
    </source>
</evidence>